<dbReference type="InParanoid" id="A0A6J0SPB7"/>
<dbReference type="GO" id="GO:0008270">
    <property type="term" value="F:zinc ion binding"/>
    <property type="evidence" value="ECO:0007669"/>
    <property type="project" value="UniProtKB-KW"/>
</dbReference>
<dbReference type="OrthoDB" id="3174329at2759"/>
<organism evidence="6 7">
    <name type="scientific">Pogona vitticeps</name>
    <name type="common">central bearded dragon</name>
    <dbReference type="NCBI Taxonomy" id="103695"/>
    <lineage>
        <taxon>Eukaryota</taxon>
        <taxon>Metazoa</taxon>
        <taxon>Chordata</taxon>
        <taxon>Craniata</taxon>
        <taxon>Vertebrata</taxon>
        <taxon>Euteleostomi</taxon>
        <taxon>Lepidosauria</taxon>
        <taxon>Squamata</taxon>
        <taxon>Bifurcata</taxon>
        <taxon>Unidentata</taxon>
        <taxon>Episquamata</taxon>
        <taxon>Toxicofera</taxon>
        <taxon>Iguania</taxon>
        <taxon>Acrodonta</taxon>
        <taxon>Agamidae</taxon>
        <taxon>Amphibolurinae</taxon>
        <taxon>Pogona</taxon>
    </lineage>
</organism>
<dbReference type="Pfam" id="PF01753">
    <property type="entry name" value="zf-MYND"/>
    <property type="match status" value="1"/>
</dbReference>
<evidence type="ECO:0000256" key="4">
    <source>
        <dbReference type="PROSITE-ProRule" id="PRU00134"/>
    </source>
</evidence>
<dbReference type="SUPFAM" id="SSF144232">
    <property type="entry name" value="HIT/MYND zinc finger-like"/>
    <property type="match status" value="1"/>
</dbReference>
<dbReference type="Gene3D" id="6.10.140.2220">
    <property type="match status" value="1"/>
</dbReference>
<dbReference type="GeneID" id="110072632"/>
<sequence length="369" mass="41679">METEALVPLALPRGQKLHCELCLAPATVRCGRCGVTYYCDVEHQSADWVSIHEKICSLLLPLRTAFPFYNSEKERKHGQEQKISREKFLAGLTHTVAQNFLFEGKHEDAIPAALHSLKFSISVYGSDSVELVPAYLILAEASLGLGHLPQGEEYLSQAHWIILKNPHSSSATQSNLHRNLGLLYAARGNFEESLRHLANDVYYASCAFGTNSVAVSGGYFHMANVFFRQNRMDIADSLYTEVVDIWHQHFCHLIDLQYQTLMTPAAIDMLSEEVETADETLNEKEKAEATQMLGAILEMREQSARPQLAKIAKVVHALAMLHYLTRDLPKAQECVTRVLQMMKQLPKREPDESLRRLIKLMKSRPVYGK</sequence>
<keyword evidence="1" id="KW-0479">Metal-binding</keyword>
<dbReference type="PROSITE" id="PS50865">
    <property type="entry name" value="ZF_MYND_2"/>
    <property type="match status" value="1"/>
</dbReference>
<reference evidence="7" key="1">
    <citation type="submission" date="2025-08" db="UniProtKB">
        <authorList>
            <consortium name="RefSeq"/>
        </authorList>
    </citation>
    <scope>IDENTIFICATION</scope>
</reference>
<dbReference type="InterPro" id="IPR011990">
    <property type="entry name" value="TPR-like_helical_dom_sf"/>
</dbReference>
<keyword evidence="2 4" id="KW-0863">Zinc-finger</keyword>
<keyword evidence="6" id="KW-1185">Reference proteome</keyword>
<dbReference type="RefSeq" id="XP_020636810.2">
    <property type="nucleotide sequence ID" value="XM_020781151.2"/>
</dbReference>
<evidence type="ECO:0000313" key="7">
    <source>
        <dbReference type="RefSeq" id="XP_020636810.2"/>
    </source>
</evidence>
<evidence type="ECO:0000256" key="1">
    <source>
        <dbReference type="ARBA" id="ARBA00022723"/>
    </source>
</evidence>
<name>A0A6J0SPB7_9SAUR</name>
<evidence type="ECO:0000256" key="3">
    <source>
        <dbReference type="ARBA" id="ARBA00022833"/>
    </source>
</evidence>
<dbReference type="PANTHER" id="PTHR46533">
    <property type="entry name" value="ZINC FINGER MYND DOMAIN-CONTAINING PROTEIN 12"/>
    <property type="match status" value="1"/>
</dbReference>
<protein>
    <submittedName>
        <fullName evidence="7">Zinc finger MYND domain-containing protein 12 isoform X1</fullName>
    </submittedName>
</protein>
<feature type="domain" description="MYND-type" evidence="5">
    <location>
        <begin position="19"/>
        <end position="56"/>
    </location>
</feature>
<evidence type="ECO:0000256" key="2">
    <source>
        <dbReference type="ARBA" id="ARBA00022771"/>
    </source>
</evidence>
<dbReference type="PANTHER" id="PTHR46533:SF1">
    <property type="entry name" value="ZINC FINGER MYND DOMAIN-CONTAINING PROTEIN 12"/>
    <property type="match status" value="1"/>
</dbReference>
<accession>A0A6J0SPB7</accession>
<dbReference type="AlphaFoldDB" id="A0A6J0SPB7"/>
<dbReference type="Proteomes" id="UP001652642">
    <property type="component" value="Chromosome 7"/>
</dbReference>
<dbReference type="InterPro" id="IPR002893">
    <property type="entry name" value="Znf_MYND"/>
</dbReference>
<dbReference type="CTD" id="84217"/>
<dbReference type="SUPFAM" id="SSF48452">
    <property type="entry name" value="TPR-like"/>
    <property type="match status" value="3"/>
</dbReference>
<evidence type="ECO:0000259" key="5">
    <source>
        <dbReference type="PROSITE" id="PS50865"/>
    </source>
</evidence>
<dbReference type="InterPro" id="IPR053248">
    <property type="entry name" value="Zinc_finger_MYND_domain"/>
</dbReference>
<dbReference type="KEGG" id="pvt:110072632"/>
<keyword evidence="3" id="KW-0862">Zinc</keyword>
<evidence type="ECO:0000313" key="6">
    <source>
        <dbReference type="Proteomes" id="UP001652642"/>
    </source>
</evidence>
<dbReference type="Gene3D" id="1.25.40.10">
    <property type="entry name" value="Tetratricopeptide repeat domain"/>
    <property type="match status" value="2"/>
</dbReference>
<gene>
    <name evidence="7" type="primary">ZMYND12</name>
</gene>
<proteinExistence type="predicted"/>